<dbReference type="KEGG" id="fpp:FPB0191_00692"/>
<dbReference type="AlphaFoldDB" id="A0A0A7S109"/>
<dbReference type="GO" id="GO:0003735">
    <property type="term" value="F:structural constituent of ribosome"/>
    <property type="evidence" value="ECO:0007669"/>
    <property type="project" value="InterPro"/>
</dbReference>
<evidence type="ECO:0000259" key="6">
    <source>
        <dbReference type="Pfam" id="PF01386"/>
    </source>
</evidence>
<dbReference type="STRING" id="1267021.FPB0191_00692"/>
<dbReference type="PANTHER" id="PTHR33284">
    <property type="entry name" value="RIBOSOMAL PROTEIN L25/GLN-TRNA SYNTHETASE, ANTI-CODON-BINDING DOMAIN-CONTAINING PROTEIN"/>
    <property type="match status" value="1"/>
</dbReference>
<dbReference type="HOGENOM" id="CLU_137946_0_0_6"/>
<dbReference type="RefSeq" id="WP_039106560.1">
    <property type="nucleotide sequence ID" value="NZ_CALYQC010000001.1"/>
</dbReference>
<evidence type="ECO:0000256" key="5">
    <source>
        <dbReference type="HAMAP-Rule" id="MF_01336"/>
    </source>
</evidence>
<dbReference type="OrthoDB" id="9806411at2"/>
<sequence length="94" mass="10596">MFTLQAEARTEQGKSASRRLRHAGKFPAIIYGGSEAPIAITLDHNQVFNMQEKPEFYSEVLTIAVAGKDVKVKIQAVQRHAYKPKLLHMDFVRA</sequence>
<reference evidence="7 9" key="1">
    <citation type="journal article" date="2014" name="Appl. Environ. Microbiol.">
        <title>Gut symbionts from distinct hosts exhibit genotoxic activity via divergent colibactin biosynthetic pathways.</title>
        <authorList>
            <person name="Engel P."/>
            <person name="Vizcaino M.I."/>
            <person name="Crawford J.M."/>
        </authorList>
    </citation>
    <scope>NUCLEOTIDE SEQUENCE [LARGE SCALE GENOMIC DNA]</scope>
    <source>
        <strain evidence="7 9">PEB0191</strain>
    </source>
</reference>
<dbReference type="Gene3D" id="2.40.240.10">
    <property type="entry name" value="Ribosomal Protein L25, Chain P"/>
    <property type="match status" value="1"/>
</dbReference>
<evidence type="ECO:0000313" key="8">
    <source>
        <dbReference type="EMBL" id="PXY95938.1"/>
    </source>
</evidence>
<comment type="subunit">
    <text evidence="5">Part of the 50S ribosomal subunit; part of the 5S rRNA/L5/L18/L25 subcomplex. Contacts the 5S rRNA. Binds to the 5S rRNA independently of L5 and L18.</text>
</comment>
<feature type="domain" description="Large ribosomal subunit protein bL25 L25" evidence="6">
    <location>
        <begin position="4"/>
        <end position="91"/>
    </location>
</feature>
<dbReference type="Pfam" id="PF01386">
    <property type="entry name" value="Ribosomal_L25p"/>
    <property type="match status" value="1"/>
</dbReference>
<evidence type="ECO:0000256" key="1">
    <source>
        <dbReference type="ARBA" id="ARBA00022730"/>
    </source>
</evidence>
<dbReference type="Proteomes" id="UP000030901">
    <property type="component" value="Chromosome"/>
</dbReference>
<accession>A0A0A7S109</accession>
<dbReference type="SUPFAM" id="SSF50715">
    <property type="entry name" value="Ribosomal protein L25-like"/>
    <property type="match status" value="1"/>
</dbReference>
<dbReference type="NCBIfam" id="NF004612">
    <property type="entry name" value="PRK05943.1"/>
    <property type="match status" value="1"/>
</dbReference>
<dbReference type="GO" id="GO:0006412">
    <property type="term" value="P:translation"/>
    <property type="evidence" value="ECO:0007669"/>
    <property type="project" value="UniProtKB-UniRule"/>
</dbReference>
<keyword evidence="4 5" id="KW-0687">Ribonucleoprotein</keyword>
<gene>
    <name evidence="5" type="primary">rplY</name>
    <name evidence="8" type="ORF">DKK76_03350</name>
    <name evidence="7" type="ORF">FPB0191_00692</name>
</gene>
<dbReference type="CDD" id="cd00495">
    <property type="entry name" value="Ribosomal_L25_TL5_CTC"/>
    <property type="match status" value="1"/>
</dbReference>
<dbReference type="InterPro" id="IPR020930">
    <property type="entry name" value="Ribosomal_uL5_bac-type"/>
</dbReference>
<dbReference type="EMBL" id="QGLM01000007">
    <property type="protein sequence ID" value="PXY95938.1"/>
    <property type="molecule type" value="Genomic_DNA"/>
</dbReference>
<evidence type="ECO:0000313" key="10">
    <source>
        <dbReference type="Proteomes" id="UP000247838"/>
    </source>
</evidence>
<dbReference type="FunFam" id="2.40.240.10:FF:000002">
    <property type="entry name" value="50S ribosomal protein L25"/>
    <property type="match status" value="1"/>
</dbReference>
<dbReference type="InterPro" id="IPR011035">
    <property type="entry name" value="Ribosomal_bL25/Gln-tRNA_synth"/>
</dbReference>
<dbReference type="PANTHER" id="PTHR33284:SF1">
    <property type="entry name" value="RIBOSOMAL PROTEIN L25_GLN-TRNA SYNTHETASE, ANTI-CODON-BINDING DOMAIN-CONTAINING PROTEIN"/>
    <property type="match status" value="1"/>
</dbReference>
<evidence type="ECO:0000313" key="9">
    <source>
        <dbReference type="Proteomes" id="UP000030901"/>
    </source>
</evidence>
<dbReference type="GO" id="GO:0022625">
    <property type="term" value="C:cytosolic large ribosomal subunit"/>
    <property type="evidence" value="ECO:0007669"/>
    <property type="project" value="TreeGrafter"/>
</dbReference>
<dbReference type="InterPro" id="IPR020056">
    <property type="entry name" value="Rbsml_bL25/Gln-tRNA_synth_N"/>
</dbReference>
<dbReference type="EMBL" id="CP009056">
    <property type="protein sequence ID" value="AJA44522.1"/>
    <property type="molecule type" value="Genomic_DNA"/>
</dbReference>
<keyword evidence="3 5" id="KW-0689">Ribosomal protein</keyword>
<dbReference type="GO" id="GO:0008097">
    <property type="term" value="F:5S rRNA binding"/>
    <property type="evidence" value="ECO:0007669"/>
    <property type="project" value="InterPro"/>
</dbReference>
<evidence type="ECO:0000313" key="7">
    <source>
        <dbReference type="EMBL" id="AJA44522.1"/>
    </source>
</evidence>
<reference evidence="8 10" key="2">
    <citation type="submission" date="2018-05" db="EMBL/GenBank/DDBJ databases">
        <title>Reference genomes for bee gut microbiota database.</title>
        <authorList>
            <person name="Ellegaard K.M."/>
        </authorList>
    </citation>
    <scope>NUCLEOTIDE SEQUENCE [LARGE SCALE GENOMIC DNA]</scope>
    <source>
        <strain evidence="8 10">ESL0167</strain>
    </source>
</reference>
<evidence type="ECO:0000256" key="4">
    <source>
        <dbReference type="ARBA" id="ARBA00023274"/>
    </source>
</evidence>
<keyword evidence="1 5" id="KW-0699">rRNA-binding</keyword>
<keyword evidence="9" id="KW-1185">Reference proteome</keyword>
<organism evidence="7 9">
    <name type="scientific">Frischella perrara</name>
    <dbReference type="NCBI Taxonomy" id="1267021"/>
    <lineage>
        <taxon>Bacteria</taxon>
        <taxon>Pseudomonadati</taxon>
        <taxon>Pseudomonadota</taxon>
        <taxon>Gammaproteobacteria</taxon>
        <taxon>Orbales</taxon>
        <taxon>Orbaceae</taxon>
        <taxon>Frischella</taxon>
    </lineage>
</organism>
<keyword evidence="2 5" id="KW-0694">RNA-binding</keyword>
<protein>
    <recommendedName>
        <fullName evidence="5">Large ribosomal subunit protein bL25</fullName>
    </recommendedName>
</protein>
<comment type="similarity">
    <text evidence="5">Belongs to the bacterial ribosomal protein bL25 family.</text>
</comment>
<dbReference type="Proteomes" id="UP000247838">
    <property type="component" value="Unassembled WGS sequence"/>
</dbReference>
<dbReference type="InterPro" id="IPR029751">
    <property type="entry name" value="Ribosomal_L25_dom"/>
</dbReference>
<dbReference type="InterPro" id="IPR020055">
    <property type="entry name" value="Ribosomal_bL25_short"/>
</dbReference>
<comment type="function">
    <text evidence="5">This is one of the proteins that binds to the 5S RNA in the ribosome where it forms part of the central protuberance.</text>
</comment>
<name>A0A0A7S109_FRIPE</name>
<evidence type="ECO:0000256" key="2">
    <source>
        <dbReference type="ARBA" id="ARBA00022884"/>
    </source>
</evidence>
<proteinExistence type="inferred from homology"/>
<evidence type="ECO:0000256" key="3">
    <source>
        <dbReference type="ARBA" id="ARBA00022980"/>
    </source>
</evidence>
<dbReference type="HAMAP" id="MF_01336">
    <property type="entry name" value="Ribosomal_bL25"/>
    <property type="match status" value="1"/>
</dbReference>